<comment type="caution">
    <text evidence="2">The sequence shown here is derived from an EMBL/GenBank/DDBJ whole genome shotgun (WGS) entry which is preliminary data.</text>
</comment>
<organism evidence="2 3">
    <name type="scientific">Streptodolium elevatio</name>
    <dbReference type="NCBI Taxonomy" id="3157996"/>
    <lineage>
        <taxon>Bacteria</taxon>
        <taxon>Bacillati</taxon>
        <taxon>Actinomycetota</taxon>
        <taxon>Actinomycetes</taxon>
        <taxon>Kitasatosporales</taxon>
        <taxon>Streptomycetaceae</taxon>
        <taxon>Streptodolium</taxon>
    </lineage>
</organism>
<dbReference type="RefSeq" id="WP_358363680.1">
    <property type="nucleotide sequence ID" value="NZ_JBEZFP010000181.1"/>
</dbReference>
<dbReference type="InterPro" id="IPR018959">
    <property type="entry name" value="DUF1989"/>
</dbReference>
<keyword evidence="3" id="KW-1185">Reference proteome</keyword>
<proteinExistence type="predicted"/>
<evidence type="ECO:0000313" key="3">
    <source>
        <dbReference type="Proteomes" id="UP001551482"/>
    </source>
</evidence>
<dbReference type="EMBL" id="JBEZFP010000181">
    <property type="protein sequence ID" value="MEU8139528.1"/>
    <property type="molecule type" value="Genomic_DNA"/>
</dbReference>
<accession>A0ABV3DUU4</accession>
<sequence>MTALPDAVGTAPGVPLYEHEIAAGAAWTVRLGRHRALRLTCLDDGANASVLVFAAADPLERLNVPDTLKAQMSARVHPPMVLMSDMGRALASMTASSLDWHDAITGHSTDAQVRDRFGPSDYANDRNAWRRSARAGLLDELWKRGLGRRDLHATLNLFSKVVPAGDARGSLAFTPGHAAAGDWVELRAEQDLLVVLSTAPHPLDPMPIWAPARLLASVAAVPAPRADDPSRVFRAESGRALAATERSLA</sequence>
<evidence type="ECO:0000313" key="2">
    <source>
        <dbReference type="EMBL" id="MEU8139528.1"/>
    </source>
</evidence>
<protein>
    <submittedName>
        <fullName evidence="2">Urea amidolyase associated protein UAAP1</fullName>
    </submittedName>
</protein>
<gene>
    <name evidence="2" type="ORF">AB0C36_39275</name>
</gene>
<dbReference type="Pfam" id="PF09347">
    <property type="entry name" value="DUF1989"/>
    <property type="match status" value="1"/>
</dbReference>
<reference evidence="2 3" key="1">
    <citation type="submission" date="2024-06" db="EMBL/GenBank/DDBJ databases">
        <title>The Natural Products Discovery Center: Release of the First 8490 Sequenced Strains for Exploring Actinobacteria Biosynthetic Diversity.</title>
        <authorList>
            <person name="Kalkreuter E."/>
            <person name="Kautsar S.A."/>
            <person name="Yang D."/>
            <person name="Bader C.D."/>
            <person name="Teijaro C.N."/>
            <person name="Fluegel L."/>
            <person name="Davis C.M."/>
            <person name="Simpson J.R."/>
            <person name="Lauterbach L."/>
            <person name="Steele A.D."/>
            <person name="Gui C."/>
            <person name="Meng S."/>
            <person name="Li G."/>
            <person name="Viehrig K."/>
            <person name="Ye F."/>
            <person name="Su P."/>
            <person name="Kiefer A.F."/>
            <person name="Nichols A."/>
            <person name="Cepeda A.J."/>
            <person name="Yan W."/>
            <person name="Fan B."/>
            <person name="Jiang Y."/>
            <person name="Adhikari A."/>
            <person name="Zheng C.-J."/>
            <person name="Schuster L."/>
            <person name="Cowan T.M."/>
            <person name="Smanski M.J."/>
            <person name="Chevrette M.G."/>
            <person name="De Carvalho L.P.S."/>
            <person name="Shen B."/>
        </authorList>
    </citation>
    <scope>NUCLEOTIDE SEQUENCE [LARGE SCALE GENOMIC DNA]</scope>
    <source>
        <strain evidence="2 3">NPDC048946</strain>
    </source>
</reference>
<evidence type="ECO:0000259" key="1">
    <source>
        <dbReference type="Pfam" id="PF09347"/>
    </source>
</evidence>
<dbReference type="NCBIfam" id="TIGR03425">
    <property type="entry name" value="urea_degr_2"/>
    <property type="match status" value="1"/>
</dbReference>
<feature type="domain" description="DUF1989" evidence="1">
    <location>
        <begin position="20"/>
        <end position="193"/>
    </location>
</feature>
<dbReference type="PANTHER" id="PTHR31527">
    <property type="entry name" value="RE64534P"/>
    <property type="match status" value="1"/>
</dbReference>
<name>A0ABV3DUU4_9ACTN</name>
<dbReference type="PANTHER" id="PTHR31527:SF0">
    <property type="entry name" value="RE64534P"/>
    <property type="match status" value="1"/>
</dbReference>
<dbReference type="InterPro" id="IPR017792">
    <property type="entry name" value="UAAP1"/>
</dbReference>
<dbReference type="Proteomes" id="UP001551482">
    <property type="component" value="Unassembled WGS sequence"/>
</dbReference>